<dbReference type="SUPFAM" id="SSF54506">
    <property type="entry name" value="Diaminopimelate epimerase-like"/>
    <property type="match status" value="2"/>
</dbReference>
<comment type="caution">
    <text evidence="3">The sequence shown here is derived from an EMBL/GenBank/DDBJ whole genome shotgun (WGS) entry which is preliminary data.</text>
</comment>
<comment type="similarity">
    <text evidence="1">Belongs to the PrpF family.</text>
</comment>
<dbReference type="eggNOG" id="COG2828">
    <property type="taxonomic scope" value="Bacteria"/>
</dbReference>
<dbReference type="GO" id="GO:0016853">
    <property type="term" value="F:isomerase activity"/>
    <property type="evidence" value="ECO:0007669"/>
    <property type="project" value="UniProtKB-KW"/>
</dbReference>
<evidence type="ECO:0000313" key="3">
    <source>
        <dbReference type="EMBL" id="GAB16821.1"/>
    </source>
</evidence>
<dbReference type="InterPro" id="IPR007400">
    <property type="entry name" value="PrpF-like"/>
</dbReference>
<reference evidence="3 4" key="1">
    <citation type="submission" date="2011-12" db="EMBL/GenBank/DDBJ databases">
        <title>Whole genome shotgun sequence of Gordonia effusa NBRC 100432.</title>
        <authorList>
            <person name="Yoshida I."/>
            <person name="Takarada H."/>
            <person name="Hosoyama A."/>
            <person name="Tsuchikane K."/>
            <person name="Katsumata H."/>
            <person name="Yamazaki S."/>
            <person name="Fujita N."/>
        </authorList>
    </citation>
    <scope>NUCLEOTIDE SEQUENCE [LARGE SCALE GENOMIC DNA]</scope>
    <source>
        <strain evidence="3 4">NBRC 100432</strain>
    </source>
</reference>
<proteinExistence type="inferred from homology"/>
<evidence type="ECO:0000313" key="4">
    <source>
        <dbReference type="Proteomes" id="UP000035034"/>
    </source>
</evidence>
<keyword evidence="4" id="KW-1185">Reference proteome</keyword>
<protein>
    <recommendedName>
        <fullName evidence="5">4-oxalomesaconate tautomerase</fullName>
    </recommendedName>
</protein>
<dbReference type="PANTHER" id="PTHR43709">
    <property type="entry name" value="ACONITATE ISOMERASE-RELATED"/>
    <property type="match status" value="1"/>
</dbReference>
<dbReference type="STRING" id="1077974.GOEFS_015_00180"/>
<gene>
    <name evidence="3" type="ORF">GOEFS_015_00180</name>
</gene>
<name>H0QVL5_9ACTN</name>
<accession>H0QVL5</accession>
<sequence length="363" mass="37581">MPPNRTDPLLMLISIPAMMMRGGTSRGMYFVKSELSATGADLDRLLPALMGSPGRDQVDGLGGGSSTTSKVAIVSRSDHADVDIDYLFAQVNPVSGKVDWRPTCGNVLAGIAPFAIERGMVTAGPEQTNVRVRLVNTGARAVCTVPTPDGSIRYDIDEPGALPATPVQVSFRDFVGGSTGRLLPTGSPSDFVDGTEFSAVDAGVCAVIIRAADVGIRGDETQSEINANSLLLQRISSIRAKAADLMGMGDVKDSVLPKVMLVSDGGGVADITSRYFVPDTCHPAHAVSGGVCLAIAARTPGTIVASQIRDAGTASPKFTVAHPSGTIELGVTGDGIQTNVTVGRTTRKLFDGQVFATLHGVAC</sequence>
<organism evidence="3 4">
    <name type="scientific">Gordonia effusa NBRC 100432</name>
    <dbReference type="NCBI Taxonomy" id="1077974"/>
    <lineage>
        <taxon>Bacteria</taxon>
        <taxon>Bacillati</taxon>
        <taxon>Actinomycetota</taxon>
        <taxon>Actinomycetes</taxon>
        <taxon>Mycobacteriales</taxon>
        <taxon>Gordoniaceae</taxon>
        <taxon>Gordonia</taxon>
    </lineage>
</organism>
<keyword evidence="2" id="KW-0413">Isomerase</keyword>
<evidence type="ECO:0000256" key="1">
    <source>
        <dbReference type="ARBA" id="ARBA00007673"/>
    </source>
</evidence>
<evidence type="ECO:0008006" key="5">
    <source>
        <dbReference type="Google" id="ProtNLM"/>
    </source>
</evidence>
<dbReference type="PANTHER" id="PTHR43709:SF2">
    <property type="entry name" value="DUF453 DOMAIN PROTEIN (AFU_ORTHOLOGUE AFUA_6G00360)"/>
    <property type="match status" value="1"/>
</dbReference>
<dbReference type="Proteomes" id="UP000035034">
    <property type="component" value="Unassembled WGS sequence"/>
</dbReference>
<dbReference type="RefSeq" id="WP_007316159.1">
    <property type="nucleotide sequence ID" value="NZ_BAEH01000015.1"/>
</dbReference>
<dbReference type="Pfam" id="PF04303">
    <property type="entry name" value="PrpF"/>
    <property type="match status" value="1"/>
</dbReference>
<evidence type="ECO:0000256" key="2">
    <source>
        <dbReference type="ARBA" id="ARBA00023235"/>
    </source>
</evidence>
<dbReference type="EMBL" id="BAEH01000015">
    <property type="protein sequence ID" value="GAB16821.1"/>
    <property type="molecule type" value="Genomic_DNA"/>
</dbReference>
<dbReference type="AlphaFoldDB" id="H0QVL5"/>
<dbReference type="Gene3D" id="3.10.310.10">
    <property type="entry name" value="Diaminopimelate Epimerase, Chain A, domain 1"/>
    <property type="match status" value="2"/>
</dbReference>